<dbReference type="AlphaFoldDB" id="A0AAV1X294"/>
<sequence length="147" mass="16759">MDNKNNSGKIEGAIRVQCRLQTIQQRFRDQPVSPYRLFMESFMKGCKPENFIEMDRKGHEKWLNMPKEEKDPYVARAKMLDFFHQEALNKEANEIVKVDDEADSSMAGTFDKKHHSSVMACFNGLQYEVIYSSSESGSCSGSSSGSQ</sequence>
<accession>A0AAV1X294</accession>
<proteinExistence type="predicted"/>
<comment type="caution">
    <text evidence="1">The sequence shown here is derived from an EMBL/GenBank/DDBJ whole genome shotgun (WGS) entry which is preliminary data.</text>
</comment>
<dbReference type="PANTHER" id="PTHR47658:SF2">
    <property type="entry name" value="HMG-BOX (HIGH MOBILITY GROUP) DNA-BINDING FAMILY PROTEIN"/>
    <property type="match status" value="1"/>
</dbReference>
<name>A0AAV1X294_LUPLU</name>
<dbReference type="Gene3D" id="1.10.30.10">
    <property type="entry name" value="High mobility group box domain"/>
    <property type="match status" value="1"/>
</dbReference>
<evidence type="ECO:0000313" key="2">
    <source>
        <dbReference type="Proteomes" id="UP001497480"/>
    </source>
</evidence>
<dbReference type="SUPFAM" id="SSF47095">
    <property type="entry name" value="HMG-box"/>
    <property type="match status" value="1"/>
</dbReference>
<dbReference type="GO" id="GO:0003677">
    <property type="term" value="F:DNA binding"/>
    <property type="evidence" value="ECO:0007669"/>
    <property type="project" value="TreeGrafter"/>
</dbReference>
<dbReference type="PANTHER" id="PTHR47658">
    <property type="entry name" value="HIGH MOBILITY GROUP B PROTEIN 12-RELATED"/>
    <property type="match status" value="1"/>
</dbReference>
<keyword evidence="2" id="KW-1185">Reference proteome</keyword>
<reference evidence="1 2" key="1">
    <citation type="submission" date="2024-03" db="EMBL/GenBank/DDBJ databases">
        <authorList>
            <person name="Martinez-Hernandez J."/>
        </authorList>
    </citation>
    <scope>NUCLEOTIDE SEQUENCE [LARGE SCALE GENOMIC DNA]</scope>
</reference>
<dbReference type="GO" id="GO:0010197">
    <property type="term" value="P:polar nucleus fusion"/>
    <property type="evidence" value="ECO:0007669"/>
    <property type="project" value="TreeGrafter"/>
</dbReference>
<dbReference type="InterPro" id="IPR036910">
    <property type="entry name" value="HMG_box_dom_sf"/>
</dbReference>
<protein>
    <recommendedName>
        <fullName evidence="3">HMG box domain-containing protein</fullName>
    </recommendedName>
</protein>
<evidence type="ECO:0008006" key="3">
    <source>
        <dbReference type="Google" id="ProtNLM"/>
    </source>
</evidence>
<dbReference type="Proteomes" id="UP001497480">
    <property type="component" value="Unassembled WGS sequence"/>
</dbReference>
<dbReference type="GO" id="GO:0005634">
    <property type="term" value="C:nucleus"/>
    <property type="evidence" value="ECO:0007669"/>
    <property type="project" value="TreeGrafter"/>
</dbReference>
<dbReference type="EMBL" id="CAXHTB010000011">
    <property type="protein sequence ID" value="CAL0315785.1"/>
    <property type="molecule type" value="Genomic_DNA"/>
</dbReference>
<evidence type="ECO:0000313" key="1">
    <source>
        <dbReference type="EMBL" id="CAL0315785.1"/>
    </source>
</evidence>
<organism evidence="1 2">
    <name type="scientific">Lupinus luteus</name>
    <name type="common">European yellow lupine</name>
    <dbReference type="NCBI Taxonomy" id="3873"/>
    <lineage>
        <taxon>Eukaryota</taxon>
        <taxon>Viridiplantae</taxon>
        <taxon>Streptophyta</taxon>
        <taxon>Embryophyta</taxon>
        <taxon>Tracheophyta</taxon>
        <taxon>Spermatophyta</taxon>
        <taxon>Magnoliopsida</taxon>
        <taxon>eudicotyledons</taxon>
        <taxon>Gunneridae</taxon>
        <taxon>Pentapetalae</taxon>
        <taxon>rosids</taxon>
        <taxon>fabids</taxon>
        <taxon>Fabales</taxon>
        <taxon>Fabaceae</taxon>
        <taxon>Papilionoideae</taxon>
        <taxon>50 kb inversion clade</taxon>
        <taxon>genistoids sensu lato</taxon>
        <taxon>core genistoids</taxon>
        <taxon>Genisteae</taxon>
        <taxon>Lupinus</taxon>
    </lineage>
</organism>
<gene>
    <name evidence="1" type="ORF">LLUT_LOCUS16845</name>
</gene>